<dbReference type="InterPro" id="IPR002172">
    <property type="entry name" value="LDrepeatLR_classA_rpt"/>
</dbReference>
<evidence type="ECO:0000313" key="11">
    <source>
        <dbReference type="EMBL" id="GFR59148.1"/>
    </source>
</evidence>
<feature type="disulfide bond" evidence="8">
    <location>
        <begin position="59"/>
        <end position="74"/>
    </location>
</feature>
<dbReference type="CDD" id="cd00112">
    <property type="entry name" value="LDLa"/>
    <property type="match status" value="2"/>
</dbReference>
<keyword evidence="7 8" id="KW-1015">Disulfide bond</keyword>
<comment type="subcellular location">
    <subcellularLocation>
        <location evidence="2">Endomembrane system</location>
    </subcellularLocation>
    <subcellularLocation>
        <location evidence="1">Membrane</location>
        <topology evidence="1">Single-pass membrane protein</topology>
    </subcellularLocation>
</comment>
<feature type="region of interest" description="Disordered" evidence="9">
    <location>
        <begin position="119"/>
        <end position="145"/>
    </location>
</feature>
<evidence type="ECO:0000256" key="4">
    <source>
        <dbReference type="ARBA" id="ARBA00022737"/>
    </source>
</evidence>
<keyword evidence="11" id="KW-0449">Lipoprotein</keyword>
<dbReference type="SUPFAM" id="SSF57424">
    <property type="entry name" value="LDL receptor-like module"/>
    <property type="match status" value="2"/>
</dbReference>
<evidence type="ECO:0000256" key="9">
    <source>
        <dbReference type="SAM" id="MobiDB-lite"/>
    </source>
</evidence>
<evidence type="ECO:0000256" key="7">
    <source>
        <dbReference type="ARBA" id="ARBA00023157"/>
    </source>
</evidence>
<evidence type="ECO:0000256" key="6">
    <source>
        <dbReference type="ARBA" id="ARBA00023136"/>
    </source>
</evidence>
<keyword evidence="10" id="KW-0732">Signal</keyword>
<evidence type="ECO:0000256" key="8">
    <source>
        <dbReference type="PROSITE-ProRule" id="PRU00124"/>
    </source>
</evidence>
<dbReference type="InterPro" id="IPR023415">
    <property type="entry name" value="LDLR_class-A_CS"/>
</dbReference>
<evidence type="ECO:0000256" key="2">
    <source>
        <dbReference type="ARBA" id="ARBA00004308"/>
    </source>
</evidence>
<feature type="signal peptide" evidence="10">
    <location>
        <begin position="1"/>
        <end position="19"/>
    </location>
</feature>
<keyword evidence="3" id="KW-0812">Transmembrane</keyword>
<keyword evidence="5" id="KW-1133">Transmembrane helix</keyword>
<dbReference type="Gene3D" id="4.10.400.10">
    <property type="entry name" value="Low-density Lipoprotein Receptor"/>
    <property type="match status" value="2"/>
</dbReference>
<dbReference type="PROSITE" id="PS50068">
    <property type="entry name" value="LDLRA_2"/>
    <property type="match status" value="2"/>
</dbReference>
<protein>
    <submittedName>
        <fullName evidence="11">Low-density lipoprotein receptor-related protein 4</fullName>
    </submittedName>
</protein>
<comment type="caution">
    <text evidence="11">The sequence shown here is derived from an EMBL/GenBank/DDBJ whole genome shotgun (WGS) entry which is preliminary data.</text>
</comment>
<dbReference type="Proteomes" id="UP000762676">
    <property type="component" value="Unassembled WGS sequence"/>
</dbReference>
<evidence type="ECO:0000256" key="1">
    <source>
        <dbReference type="ARBA" id="ARBA00004167"/>
    </source>
</evidence>
<keyword evidence="12" id="KW-1185">Reference proteome</keyword>
<dbReference type="GO" id="GO:0005886">
    <property type="term" value="C:plasma membrane"/>
    <property type="evidence" value="ECO:0007669"/>
    <property type="project" value="TreeGrafter"/>
</dbReference>
<dbReference type="SMART" id="SM00192">
    <property type="entry name" value="LDLa"/>
    <property type="match status" value="2"/>
</dbReference>
<dbReference type="PANTHER" id="PTHR24270">
    <property type="entry name" value="LOW-DENSITY LIPOPROTEIN RECEPTOR-RELATED"/>
    <property type="match status" value="1"/>
</dbReference>
<sequence>MACVAGLAALSLVFVVVTSFSTWSNQYEQRPAVRLFNGCGPARKMCTGVKKCVSLYRLCDGRDDCGDNSDEENCPLEGEGGEGGSFTGHILRLTGCGLGRKMCTGVKKCVSLSKLCDGRDDCGDNSDEENCPSGGEGGSNTGHTPRFTGCGLGRKMFTGVKKFGNARHSKLVERSVSKQTGDESRYTVTQELAEWPGRRVF</sequence>
<dbReference type="GO" id="GO:0012505">
    <property type="term" value="C:endomembrane system"/>
    <property type="evidence" value="ECO:0007669"/>
    <property type="project" value="UniProtKB-SubCell"/>
</dbReference>
<keyword evidence="6" id="KW-0472">Membrane</keyword>
<accession>A0AAV4EF61</accession>
<evidence type="ECO:0000256" key="10">
    <source>
        <dbReference type="SAM" id="SignalP"/>
    </source>
</evidence>
<dbReference type="AlphaFoldDB" id="A0AAV4EF61"/>
<keyword evidence="4" id="KW-0677">Repeat</keyword>
<reference evidence="11 12" key="1">
    <citation type="journal article" date="2021" name="Elife">
        <title>Chloroplast acquisition without the gene transfer in kleptoplastic sea slugs, Plakobranchus ocellatus.</title>
        <authorList>
            <person name="Maeda T."/>
            <person name="Takahashi S."/>
            <person name="Yoshida T."/>
            <person name="Shimamura S."/>
            <person name="Takaki Y."/>
            <person name="Nagai Y."/>
            <person name="Toyoda A."/>
            <person name="Suzuki Y."/>
            <person name="Arimoto A."/>
            <person name="Ishii H."/>
            <person name="Satoh N."/>
            <person name="Nishiyama T."/>
            <person name="Hasebe M."/>
            <person name="Maruyama T."/>
            <person name="Minagawa J."/>
            <person name="Obokata J."/>
            <person name="Shigenobu S."/>
        </authorList>
    </citation>
    <scope>NUCLEOTIDE SEQUENCE [LARGE SCALE GENOMIC DNA]</scope>
</reference>
<gene>
    <name evidence="11" type="ORF">ElyMa_003495300</name>
</gene>
<dbReference type="InterPro" id="IPR050685">
    <property type="entry name" value="LDLR"/>
</dbReference>
<dbReference type="InterPro" id="IPR036055">
    <property type="entry name" value="LDL_receptor-like_sf"/>
</dbReference>
<feature type="disulfide bond" evidence="8">
    <location>
        <begin position="116"/>
        <end position="131"/>
    </location>
</feature>
<evidence type="ECO:0000256" key="3">
    <source>
        <dbReference type="ARBA" id="ARBA00022692"/>
    </source>
</evidence>
<proteinExistence type="predicted"/>
<dbReference type="PROSITE" id="PS01209">
    <property type="entry name" value="LDLRA_1"/>
    <property type="match status" value="1"/>
</dbReference>
<comment type="caution">
    <text evidence="8">Lacks conserved residue(s) required for the propagation of feature annotation.</text>
</comment>
<dbReference type="GO" id="GO:0016192">
    <property type="term" value="P:vesicle-mediated transport"/>
    <property type="evidence" value="ECO:0007669"/>
    <property type="project" value="UniProtKB-ARBA"/>
</dbReference>
<dbReference type="Pfam" id="PF00057">
    <property type="entry name" value="Ldl_recept_a"/>
    <property type="match status" value="2"/>
</dbReference>
<dbReference type="PRINTS" id="PR00261">
    <property type="entry name" value="LDLRECEPTOR"/>
</dbReference>
<evidence type="ECO:0000313" key="12">
    <source>
        <dbReference type="Proteomes" id="UP000762676"/>
    </source>
</evidence>
<keyword evidence="11" id="KW-0675">Receptor</keyword>
<name>A0AAV4EF61_9GAST</name>
<dbReference type="EMBL" id="BMAT01007185">
    <property type="protein sequence ID" value="GFR59148.1"/>
    <property type="molecule type" value="Genomic_DNA"/>
</dbReference>
<feature type="chain" id="PRO_5043618535" evidence="10">
    <location>
        <begin position="20"/>
        <end position="201"/>
    </location>
</feature>
<organism evidence="11 12">
    <name type="scientific">Elysia marginata</name>
    <dbReference type="NCBI Taxonomy" id="1093978"/>
    <lineage>
        <taxon>Eukaryota</taxon>
        <taxon>Metazoa</taxon>
        <taxon>Spiralia</taxon>
        <taxon>Lophotrochozoa</taxon>
        <taxon>Mollusca</taxon>
        <taxon>Gastropoda</taxon>
        <taxon>Heterobranchia</taxon>
        <taxon>Euthyneura</taxon>
        <taxon>Panpulmonata</taxon>
        <taxon>Sacoglossa</taxon>
        <taxon>Placobranchoidea</taxon>
        <taxon>Plakobranchidae</taxon>
        <taxon>Elysia</taxon>
    </lineage>
</organism>
<evidence type="ECO:0000256" key="5">
    <source>
        <dbReference type="ARBA" id="ARBA00022989"/>
    </source>
</evidence>